<dbReference type="InterPro" id="IPR000477">
    <property type="entry name" value="RT_dom"/>
</dbReference>
<evidence type="ECO:0000259" key="3">
    <source>
        <dbReference type="PROSITE" id="PS50879"/>
    </source>
</evidence>
<dbReference type="Gene3D" id="3.60.10.10">
    <property type="entry name" value="Endonuclease/exonuclease/phosphatase"/>
    <property type="match status" value="1"/>
</dbReference>
<dbReference type="Proteomes" id="UP000249056">
    <property type="component" value="Unassembled WGS sequence"/>
</dbReference>
<dbReference type="InterPro" id="IPR036691">
    <property type="entry name" value="Endo/exonu/phosph_ase_sf"/>
</dbReference>
<reference evidence="4 5" key="1">
    <citation type="submission" date="2018-06" db="EMBL/GenBank/DDBJ databases">
        <title>Genome Sequence of the Brown Rot Fungal Pathogen Monilinia fructigena.</title>
        <authorList>
            <person name="Landi L."/>
            <person name="De Miccolis Angelini R.M."/>
            <person name="Pollastro S."/>
            <person name="Abate D."/>
            <person name="Faretra F."/>
            <person name="Romanazzi G."/>
        </authorList>
    </citation>
    <scope>NUCLEOTIDE SEQUENCE [LARGE SCALE GENOMIC DNA]</scope>
    <source>
        <strain evidence="4 5">Mfrg269</strain>
    </source>
</reference>
<evidence type="ECO:0008006" key="6">
    <source>
        <dbReference type="Google" id="ProtNLM"/>
    </source>
</evidence>
<dbReference type="PANTHER" id="PTHR33481:SF1">
    <property type="entry name" value="ENDONUCLEASE_EXONUCLEASE_PHOSPHATASE DOMAIN-CONTAINING PROTEIN-RELATED"/>
    <property type="match status" value="1"/>
</dbReference>
<accession>A0A395IFS4</accession>
<dbReference type="Gene3D" id="3.30.420.10">
    <property type="entry name" value="Ribonuclease H-like superfamily/Ribonuclease H"/>
    <property type="match status" value="1"/>
</dbReference>
<keyword evidence="5" id="KW-1185">Reference proteome</keyword>
<feature type="region of interest" description="Disordered" evidence="1">
    <location>
        <begin position="1583"/>
        <end position="1607"/>
    </location>
</feature>
<feature type="region of interest" description="Disordered" evidence="1">
    <location>
        <begin position="144"/>
        <end position="166"/>
    </location>
</feature>
<feature type="non-terminal residue" evidence="4">
    <location>
        <position position="1"/>
    </location>
</feature>
<feature type="domain" description="RNase H type-1" evidence="3">
    <location>
        <begin position="1286"/>
        <end position="1415"/>
    </location>
</feature>
<dbReference type="PROSITE" id="PS50879">
    <property type="entry name" value="RNASE_H_1"/>
    <property type="match status" value="1"/>
</dbReference>
<dbReference type="SUPFAM" id="SSF53098">
    <property type="entry name" value="Ribonuclease H-like"/>
    <property type="match status" value="1"/>
</dbReference>
<dbReference type="InterPro" id="IPR043502">
    <property type="entry name" value="DNA/RNA_pol_sf"/>
</dbReference>
<sequence length="1607" mass="178526">NPENPTTPAASPTVAKNAPAGPLKEKTDLRIYARAEPGSLLVRDQPFLIREAIVKAVPQIVAKDIPRLWATPTGWAVKPSTKAVYDLILKESNAIAICRATRCTTLERVEKWSTYRLAHVPNVLTGLLDNQLVTADIVSKEAEIQTGSKPSARLPSSDPRDIPDFPLRRRAWNSTIQGARNSATHFTAAHLPSAITAGWQRRKHQGAQGAACTAPPRCAGCYGPFPAGHKHCAAAPKKVDGKFVRPTARQLGEIRRQQLATQKACELAAKRQQERTSKDGVQVVIPTPGARVANYEAANQQTRRHSDRIRGRNELYSRQQHGPRCNHFPYPIFMLENGAERCSEDCAIIRANGLKVAWANVGRSGPAHLALLQLAFEEQADVVCIQEPSAYPGTRTQNHPAYECYAPVDAWEQVQAAEREAERPRTMSYTRKAAGLTTQQRRNGTDRDIVWLEVNGFHIVNIYREPNTRHMIDYIISLQIPPNFLIGGDFNAKHDMFEPGIHSSNQGSLLAAWSLSSGADFIGDPGEPTHRAGHTIDLTFSNIPFAETKVRHDLDSGSDHFTLVTLIPGRGQQTNANTGYRVAEDSLERFAHIINSGVPLLPRPASAQGPGDLDDIARLLTILFQNAIKAVGKKAQNAARSAPWWTPACAELHASYAKARQRSEPDQERKRRTMLSTIRNAKRDYWRRIIDNAAEDADLYKVVGWHKLSPSLKAPPLVVDGISIESTREKAEALLEKVLHRYNDSDDLDYDPLEAEVRRPTLPWTTAISLEETEKNVIGVSSTSPGADRVTVRLLTACWQHIGEFIRDFFQRCLELTHFPSEWKLAEVVMLPKAGKRDKTSVRSWRPIALLSCIGKGLERLVARRISWAAIHYGIISPQHGGALPKRSAVDLVASFVYDVESAFAQGKEVTLVTLDVQGAFDALLPKRLLERMRKQGWPMELLRLISSFLADRRVKVRLEDTYTAESRMQCGTPQGSPLSPILYVLYLAELLNQDRALRFGYADDIAIYRASKSVESNVAMLERDIRQIMRWGAMNKVAFAPEKLEMIHLSRKRNASSPSVAVSPELIISPVTAVGEGQPALRWLGVWIDRKLSFKRHVSERASKALKVARHIKGLAGVKFGPPAASLRKAVITCVQSSLLYGSEIWYGGRLKPSAAAGYNRNQLVSTKLGPLIDKVNKIIVLAARGVLPAWRTAPTASVLRDAGLPSGGTALEHARIRFALRLRTLDAAHPLTHWFRAPRGRYWPNRTFHPGCRTDPTEGRTKEAAAEHFNAWWSQLGRDTITVFSDGTEQYKDGAKLVGYGYAVYRGQTLARTGSGAINSISHVFDAEAIGALKGLQCALDILQPTDERIWMCIDSTSVIWCMRANASNTSQWAFLECHTLIDRYKVGIKWSPGHMGIEGNEAADELANTGANEGRTDDDRSAEPTISGIGTTAKALADIATSDWWSQCHPGLSASYRRWKLGYSVTEPPELRLPRTVLHRLLATRTAHGDFAQYHRRFGHTEAELTCLCGFEKAPDHLVFCEISQRKFHAWPARPERPPSRPEEGRRYLSALLAHPELFENFLAVTQYFAINARAQRTRDQTIPGGSHMSYGSPRQNRHSLTAT</sequence>
<evidence type="ECO:0000313" key="4">
    <source>
        <dbReference type="EMBL" id="RAL59182.1"/>
    </source>
</evidence>
<evidence type="ECO:0000313" key="5">
    <source>
        <dbReference type="Proteomes" id="UP000249056"/>
    </source>
</evidence>
<dbReference type="InterPro" id="IPR005135">
    <property type="entry name" value="Endo/exonuclease/phosphatase"/>
</dbReference>
<name>A0A395IFS4_9HELO</name>
<feature type="compositionally biased region" description="Polar residues" evidence="1">
    <location>
        <begin position="1596"/>
        <end position="1607"/>
    </location>
</feature>
<dbReference type="GO" id="GO:0004523">
    <property type="term" value="F:RNA-DNA hybrid ribonuclease activity"/>
    <property type="evidence" value="ECO:0007669"/>
    <property type="project" value="InterPro"/>
</dbReference>
<dbReference type="PROSITE" id="PS50878">
    <property type="entry name" value="RT_POL"/>
    <property type="match status" value="1"/>
</dbReference>
<dbReference type="InterPro" id="IPR002156">
    <property type="entry name" value="RNaseH_domain"/>
</dbReference>
<dbReference type="OrthoDB" id="3598930at2759"/>
<evidence type="ECO:0000259" key="2">
    <source>
        <dbReference type="PROSITE" id="PS50878"/>
    </source>
</evidence>
<dbReference type="GO" id="GO:0003676">
    <property type="term" value="F:nucleic acid binding"/>
    <property type="evidence" value="ECO:0007669"/>
    <property type="project" value="InterPro"/>
</dbReference>
<gene>
    <name evidence="4" type="ORF">DID88_006637</name>
</gene>
<dbReference type="CDD" id="cd09276">
    <property type="entry name" value="Rnase_HI_RT_non_LTR"/>
    <property type="match status" value="1"/>
</dbReference>
<dbReference type="InterPro" id="IPR012337">
    <property type="entry name" value="RNaseH-like_sf"/>
</dbReference>
<dbReference type="Pfam" id="PF00075">
    <property type="entry name" value="RNase_H"/>
    <property type="match status" value="1"/>
</dbReference>
<dbReference type="InterPro" id="IPR036397">
    <property type="entry name" value="RNaseH_sf"/>
</dbReference>
<organism evidence="4 5">
    <name type="scientific">Monilinia fructigena</name>
    <dbReference type="NCBI Taxonomy" id="38457"/>
    <lineage>
        <taxon>Eukaryota</taxon>
        <taxon>Fungi</taxon>
        <taxon>Dikarya</taxon>
        <taxon>Ascomycota</taxon>
        <taxon>Pezizomycotina</taxon>
        <taxon>Leotiomycetes</taxon>
        <taxon>Helotiales</taxon>
        <taxon>Sclerotiniaceae</taxon>
        <taxon>Monilinia</taxon>
    </lineage>
</organism>
<proteinExistence type="predicted"/>
<dbReference type="SUPFAM" id="SSF56219">
    <property type="entry name" value="DNase I-like"/>
    <property type="match status" value="1"/>
</dbReference>
<comment type="caution">
    <text evidence="4">The sequence shown here is derived from an EMBL/GenBank/DDBJ whole genome shotgun (WGS) entry which is preliminary data.</text>
</comment>
<feature type="compositionally biased region" description="Polar residues" evidence="1">
    <location>
        <begin position="1"/>
        <end position="10"/>
    </location>
</feature>
<dbReference type="EMBL" id="QKRW01000057">
    <property type="protein sequence ID" value="RAL59182.1"/>
    <property type="molecule type" value="Genomic_DNA"/>
</dbReference>
<dbReference type="PANTHER" id="PTHR33481">
    <property type="entry name" value="REVERSE TRANSCRIPTASE"/>
    <property type="match status" value="1"/>
</dbReference>
<dbReference type="CDD" id="cd01650">
    <property type="entry name" value="RT_nLTR_like"/>
    <property type="match status" value="1"/>
</dbReference>
<dbReference type="Pfam" id="PF00078">
    <property type="entry name" value="RVT_1"/>
    <property type="match status" value="1"/>
</dbReference>
<dbReference type="SUPFAM" id="SSF56672">
    <property type="entry name" value="DNA/RNA polymerases"/>
    <property type="match status" value="1"/>
</dbReference>
<feature type="domain" description="Reverse transcriptase" evidence="2">
    <location>
        <begin position="812"/>
        <end position="1089"/>
    </location>
</feature>
<protein>
    <recommendedName>
        <fullName evidence="6">RNase H type-1 domain-containing protein</fullName>
    </recommendedName>
</protein>
<evidence type="ECO:0000256" key="1">
    <source>
        <dbReference type="SAM" id="MobiDB-lite"/>
    </source>
</evidence>
<feature type="region of interest" description="Disordered" evidence="1">
    <location>
        <begin position="1"/>
        <end position="21"/>
    </location>
</feature>
<dbReference type="Pfam" id="PF14529">
    <property type="entry name" value="Exo_endo_phos_2"/>
    <property type="match status" value="1"/>
</dbReference>